<dbReference type="GeneID" id="19145548"/>
<sequence>MAEAGPFVVTVAQAVVLARCPLYRHEVPHVPLHMLPNRPLRRAQANSATRQDSQHATHAYAVLYATLPYATLPYPALYTNYSAASAAKQIDVATPRRPCCSHAALSGPSSSTFLFPPPHNPDPRALPSHARLASASVRGSTCTPARKLPSPSPSPLPYSASPLPVVPGALSQIASDRYAQALHTCCFHPWAFEEAVLQS</sequence>
<dbReference type="HOGENOM" id="CLU_1371976_0_0_1"/>
<evidence type="ECO:0000313" key="2">
    <source>
        <dbReference type="Proteomes" id="UP000053841"/>
    </source>
</evidence>
<organism evidence="1 2">
    <name type="scientific">Cochliobolus carbonum (strain 26-R-13)</name>
    <name type="common">Maize leaf spot fungus</name>
    <name type="synonym">Bipolaris zeicola</name>
    <dbReference type="NCBI Taxonomy" id="930089"/>
    <lineage>
        <taxon>Eukaryota</taxon>
        <taxon>Fungi</taxon>
        <taxon>Dikarya</taxon>
        <taxon>Ascomycota</taxon>
        <taxon>Pezizomycotina</taxon>
        <taxon>Dothideomycetes</taxon>
        <taxon>Pleosporomycetidae</taxon>
        <taxon>Pleosporales</taxon>
        <taxon>Pleosporineae</taxon>
        <taxon>Pleosporaceae</taxon>
        <taxon>Bipolaris</taxon>
    </lineage>
</organism>
<protein>
    <submittedName>
        <fullName evidence="1">Uncharacterized protein</fullName>
    </submittedName>
</protein>
<name>W6Y8P9_COCC2</name>
<dbReference type="EMBL" id="KI964567">
    <property type="protein sequence ID" value="EUC35992.1"/>
    <property type="molecule type" value="Genomic_DNA"/>
</dbReference>
<dbReference type="RefSeq" id="XP_007709685.1">
    <property type="nucleotide sequence ID" value="XM_007711495.1"/>
</dbReference>
<accession>W6Y8P9</accession>
<evidence type="ECO:0000313" key="1">
    <source>
        <dbReference type="EMBL" id="EUC35992.1"/>
    </source>
</evidence>
<keyword evidence="2" id="KW-1185">Reference proteome</keyword>
<dbReference type="OrthoDB" id="10526241at2759"/>
<dbReference type="KEGG" id="bze:COCCADRAFT_24146"/>
<dbReference type="AlphaFoldDB" id="W6Y8P9"/>
<dbReference type="Proteomes" id="UP000053841">
    <property type="component" value="Unassembled WGS sequence"/>
</dbReference>
<gene>
    <name evidence="1" type="ORF">COCCADRAFT_24146</name>
</gene>
<proteinExistence type="predicted"/>
<reference evidence="1 2" key="1">
    <citation type="journal article" date="2013" name="PLoS Genet.">
        <title>Comparative genome structure, secondary metabolite, and effector coding capacity across Cochliobolus pathogens.</title>
        <authorList>
            <person name="Condon B.J."/>
            <person name="Leng Y."/>
            <person name="Wu D."/>
            <person name="Bushley K.E."/>
            <person name="Ohm R.A."/>
            <person name="Otillar R."/>
            <person name="Martin J."/>
            <person name="Schackwitz W."/>
            <person name="Grimwood J."/>
            <person name="MohdZainudin N."/>
            <person name="Xue C."/>
            <person name="Wang R."/>
            <person name="Manning V.A."/>
            <person name="Dhillon B."/>
            <person name="Tu Z.J."/>
            <person name="Steffenson B.J."/>
            <person name="Salamov A."/>
            <person name="Sun H."/>
            <person name="Lowry S."/>
            <person name="LaButti K."/>
            <person name="Han J."/>
            <person name="Copeland A."/>
            <person name="Lindquist E."/>
            <person name="Barry K."/>
            <person name="Schmutz J."/>
            <person name="Baker S.E."/>
            <person name="Ciuffetti L.M."/>
            <person name="Grigoriev I.V."/>
            <person name="Zhong S."/>
            <person name="Turgeon B.G."/>
        </authorList>
    </citation>
    <scope>NUCLEOTIDE SEQUENCE [LARGE SCALE GENOMIC DNA]</scope>
    <source>
        <strain evidence="1 2">26-R-13</strain>
    </source>
</reference>